<proteinExistence type="predicted"/>
<evidence type="ECO:0000256" key="3">
    <source>
        <dbReference type="ARBA" id="ARBA00023002"/>
    </source>
</evidence>
<dbReference type="EMBL" id="KV448769">
    <property type="protein sequence ID" value="OAX33431.1"/>
    <property type="molecule type" value="Genomic_DNA"/>
</dbReference>
<dbReference type="InterPro" id="IPR036188">
    <property type="entry name" value="FAD/NAD-bd_sf"/>
</dbReference>
<feature type="domain" description="FAD-binding" evidence="4">
    <location>
        <begin position="314"/>
        <end position="379"/>
    </location>
</feature>
<sequence length="448" mass="49591">MSSSSATPKFRVAICGAGIGGLVLAITIDKFAECDVKIDLYEARDAIITAGAGISLGPHSTEIMEELGMHEEISRVSTKPSPSHGTMYRKSDGQEGGFEWFRQITNHPGRSRMQRQELIDILKQHLPASSTLHFNKRLTTYDKQSAGSLVLHFDDDSVASTDVLIGADGIRSSVRKTLFETIGRDVIDPSKIRHYADASWTGNSVYRALFPMEKLSEVDPNHVVLKGPVFFCGKGRHIFSYPVSQLINVVAFISDKKKAGTPFEGRWVSDVSREEVNEAFQNFEPAVKDLIKCCENPSRWAIHVVNELPLSICDRVALIGDACHAMLPHMGAGAGQAIEDAFVLGRLLAHPLTTLDNVHATLKVYQDVRLSVAQLLARQSEGMRCMHDFDALGHYDGTDRGNEQEQLELLKGKILERRGWESKGGAIAGWLKAERKLQESITDARFRH</sequence>
<dbReference type="InterPro" id="IPR002938">
    <property type="entry name" value="FAD-bd"/>
</dbReference>
<evidence type="ECO:0000259" key="4">
    <source>
        <dbReference type="Pfam" id="PF01494"/>
    </source>
</evidence>
<dbReference type="PRINTS" id="PR00420">
    <property type="entry name" value="RNGMNOXGNASE"/>
</dbReference>
<evidence type="ECO:0000313" key="5">
    <source>
        <dbReference type="EMBL" id="OAX33431.1"/>
    </source>
</evidence>
<dbReference type="GO" id="GO:0044550">
    <property type="term" value="P:secondary metabolite biosynthetic process"/>
    <property type="evidence" value="ECO:0007669"/>
    <property type="project" value="TreeGrafter"/>
</dbReference>
<keyword evidence="1" id="KW-0285">Flavoprotein</keyword>
<dbReference type="AlphaFoldDB" id="A0A1B7MLG7"/>
<dbReference type="Gene3D" id="3.50.50.60">
    <property type="entry name" value="FAD/NAD(P)-binding domain"/>
    <property type="match status" value="1"/>
</dbReference>
<feature type="domain" description="FAD-binding" evidence="4">
    <location>
        <begin position="11"/>
        <end position="178"/>
    </location>
</feature>
<dbReference type="OrthoDB" id="417877at2759"/>
<protein>
    <submittedName>
        <fullName evidence="5">FAD/NAD(P)-binding domain-containing protein</fullName>
    </submittedName>
</protein>
<organism evidence="5 6">
    <name type="scientific">Rhizopogon vinicolor AM-OR11-026</name>
    <dbReference type="NCBI Taxonomy" id="1314800"/>
    <lineage>
        <taxon>Eukaryota</taxon>
        <taxon>Fungi</taxon>
        <taxon>Dikarya</taxon>
        <taxon>Basidiomycota</taxon>
        <taxon>Agaricomycotina</taxon>
        <taxon>Agaricomycetes</taxon>
        <taxon>Agaricomycetidae</taxon>
        <taxon>Boletales</taxon>
        <taxon>Suillineae</taxon>
        <taxon>Rhizopogonaceae</taxon>
        <taxon>Rhizopogon</taxon>
    </lineage>
</organism>
<keyword evidence="2" id="KW-0274">FAD</keyword>
<dbReference type="PANTHER" id="PTHR46720">
    <property type="entry name" value="HYDROXYLASE, PUTATIVE (AFU_ORTHOLOGUE AFUA_3G01460)-RELATED"/>
    <property type="match status" value="1"/>
</dbReference>
<name>A0A1B7MLG7_9AGAM</name>
<dbReference type="InParanoid" id="A0A1B7MLG7"/>
<accession>A0A1B7MLG7</accession>
<dbReference type="STRING" id="1314800.A0A1B7MLG7"/>
<keyword evidence="6" id="KW-1185">Reference proteome</keyword>
<evidence type="ECO:0000256" key="2">
    <source>
        <dbReference type="ARBA" id="ARBA00022827"/>
    </source>
</evidence>
<dbReference type="InterPro" id="IPR051104">
    <property type="entry name" value="FAD_monoxygenase"/>
</dbReference>
<dbReference type="Pfam" id="PF01494">
    <property type="entry name" value="FAD_binding_3"/>
    <property type="match status" value="2"/>
</dbReference>
<dbReference type="GO" id="GO:0016491">
    <property type="term" value="F:oxidoreductase activity"/>
    <property type="evidence" value="ECO:0007669"/>
    <property type="project" value="UniProtKB-KW"/>
</dbReference>
<evidence type="ECO:0000313" key="6">
    <source>
        <dbReference type="Proteomes" id="UP000092154"/>
    </source>
</evidence>
<dbReference type="SUPFAM" id="SSF51905">
    <property type="entry name" value="FAD/NAD(P)-binding domain"/>
    <property type="match status" value="1"/>
</dbReference>
<keyword evidence="3" id="KW-0560">Oxidoreductase</keyword>
<dbReference type="SUPFAM" id="SSF54373">
    <property type="entry name" value="FAD-linked reductases, C-terminal domain"/>
    <property type="match status" value="1"/>
</dbReference>
<dbReference type="PANTHER" id="PTHR46720:SF3">
    <property type="entry name" value="FAD-BINDING DOMAIN-CONTAINING PROTEIN-RELATED"/>
    <property type="match status" value="1"/>
</dbReference>
<dbReference type="Proteomes" id="UP000092154">
    <property type="component" value="Unassembled WGS sequence"/>
</dbReference>
<gene>
    <name evidence="5" type="ORF">K503DRAFT_869552</name>
</gene>
<evidence type="ECO:0000256" key="1">
    <source>
        <dbReference type="ARBA" id="ARBA00022630"/>
    </source>
</evidence>
<reference evidence="5 6" key="1">
    <citation type="submission" date="2016-06" db="EMBL/GenBank/DDBJ databases">
        <title>Comparative genomics of the ectomycorrhizal sister species Rhizopogon vinicolor and Rhizopogon vesiculosus (Basidiomycota: Boletales) reveals a divergence of the mating type B locus.</title>
        <authorList>
            <consortium name="DOE Joint Genome Institute"/>
            <person name="Mujic A.B."/>
            <person name="Kuo A."/>
            <person name="Tritt A."/>
            <person name="Lipzen A."/>
            <person name="Chen C."/>
            <person name="Johnson J."/>
            <person name="Sharma A."/>
            <person name="Barry K."/>
            <person name="Grigoriev I.V."/>
            <person name="Spatafora J.W."/>
        </authorList>
    </citation>
    <scope>NUCLEOTIDE SEQUENCE [LARGE SCALE GENOMIC DNA]</scope>
    <source>
        <strain evidence="5 6">AM-OR11-026</strain>
    </source>
</reference>
<dbReference type="GO" id="GO:0071949">
    <property type="term" value="F:FAD binding"/>
    <property type="evidence" value="ECO:0007669"/>
    <property type="project" value="InterPro"/>
</dbReference>